<protein>
    <submittedName>
        <fullName evidence="8">Uncharacterized protein</fullName>
    </submittedName>
</protein>
<feature type="transmembrane region" description="Helical" evidence="7">
    <location>
        <begin position="164"/>
        <end position="189"/>
    </location>
</feature>
<feature type="non-terminal residue" evidence="8">
    <location>
        <position position="1"/>
    </location>
</feature>
<dbReference type="Proteomes" id="UP000765509">
    <property type="component" value="Unassembled WGS sequence"/>
</dbReference>
<keyword evidence="3 7" id="KW-0812">Transmembrane</keyword>
<dbReference type="Pfam" id="PF10190">
    <property type="entry name" value="Tmemb_170"/>
    <property type="match status" value="1"/>
</dbReference>
<gene>
    <name evidence="8" type="ORF">O181_079516</name>
</gene>
<dbReference type="OrthoDB" id="2131401at2759"/>
<keyword evidence="9" id="KW-1185">Reference proteome</keyword>
<evidence type="ECO:0000256" key="4">
    <source>
        <dbReference type="ARBA" id="ARBA00022989"/>
    </source>
</evidence>
<evidence type="ECO:0000256" key="6">
    <source>
        <dbReference type="SAM" id="MobiDB-lite"/>
    </source>
</evidence>
<sequence length="224" mass="25126">VNTVVGKPSSLVPMKFIASIFRRDFLLPSTYASPPPDYTTPSWPGLYNPLAAGVYLYVPSTIWKFTLYWTLLLEGVVFMSCGLFASFTFSRSRKWSSSRHDSNRIFEGSKAEQRRNRKSNRSSPDHAWIPLHPRSSSIITTIQHRPQHFPHPRRPLSAILLPPILFSIISAISALISGTLAGWAIAALYNAAFLRMSTWVPALWSAGMTLIIIISSYPNFTTIL</sequence>
<proteinExistence type="inferred from homology"/>
<dbReference type="AlphaFoldDB" id="A0A9Q3IE17"/>
<reference evidence="8" key="1">
    <citation type="submission" date="2021-03" db="EMBL/GenBank/DDBJ databases">
        <title>Draft genome sequence of rust myrtle Austropuccinia psidii MF-1, a brazilian biotype.</title>
        <authorList>
            <person name="Quecine M.C."/>
            <person name="Pachon D.M.R."/>
            <person name="Bonatelli M.L."/>
            <person name="Correr F.H."/>
            <person name="Franceschini L.M."/>
            <person name="Leite T.F."/>
            <person name="Margarido G.R.A."/>
            <person name="Almeida C.A."/>
            <person name="Ferrarezi J.A."/>
            <person name="Labate C.A."/>
        </authorList>
    </citation>
    <scope>NUCLEOTIDE SEQUENCE</scope>
    <source>
        <strain evidence="8">MF-1</strain>
    </source>
</reference>
<evidence type="ECO:0000313" key="9">
    <source>
        <dbReference type="Proteomes" id="UP000765509"/>
    </source>
</evidence>
<keyword evidence="4 7" id="KW-1133">Transmembrane helix</keyword>
<comment type="similarity">
    <text evidence="2">Belongs to the TMEM170 family.</text>
</comment>
<comment type="subcellular location">
    <subcellularLocation>
        <location evidence="1">Membrane</location>
        <topology evidence="1">Multi-pass membrane protein</topology>
    </subcellularLocation>
</comment>
<dbReference type="EMBL" id="AVOT02044448">
    <property type="protein sequence ID" value="MBW0539801.1"/>
    <property type="molecule type" value="Genomic_DNA"/>
</dbReference>
<comment type="caution">
    <text evidence="8">The sequence shown here is derived from an EMBL/GenBank/DDBJ whole genome shotgun (WGS) entry which is preliminary data.</text>
</comment>
<accession>A0A9Q3IE17</accession>
<feature type="transmembrane region" description="Helical" evidence="7">
    <location>
        <begin position="201"/>
        <end position="220"/>
    </location>
</feature>
<evidence type="ECO:0000256" key="1">
    <source>
        <dbReference type="ARBA" id="ARBA00004141"/>
    </source>
</evidence>
<evidence type="ECO:0000313" key="8">
    <source>
        <dbReference type="EMBL" id="MBW0539801.1"/>
    </source>
</evidence>
<feature type="region of interest" description="Disordered" evidence="6">
    <location>
        <begin position="106"/>
        <end position="129"/>
    </location>
</feature>
<dbReference type="PANTHER" id="PTHR22779:SF6">
    <property type="entry name" value="SD17342P"/>
    <property type="match status" value="1"/>
</dbReference>
<keyword evidence="5 7" id="KW-0472">Membrane</keyword>
<dbReference type="InterPro" id="IPR019334">
    <property type="entry name" value="TMEM170A/B/YPR153W-like"/>
</dbReference>
<evidence type="ECO:0000256" key="7">
    <source>
        <dbReference type="SAM" id="Phobius"/>
    </source>
</evidence>
<dbReference type="PANTHER" id="PTHR22779">
    <property type="entry name" value="SD17342P"/>
    <property type="match status" value="1"/>
</dbReference>
<name>A0A9Q3IE17_9BASI</name>
<dbReference type="GO" id="GO:0016020">
    <property type="term" value="C:membrane"/>
    <property type="evidence" value="ECO:0007669"/>
    <property type="project" value="UniProtKB-SubCell"/>
</dbReference>
<organism evidence="8 9">
    <name type="scientific">Austropuccinia psidii MF-1</name>
    <dbReference type="NCBI Taxonomy" id="1389203"/>
    <lineage>
        <taxon>Eukaryota</taxon>
        <taxon>Fungi</taxon>
        <taxon>Dikarya</taxon>
        <taxon>Basidiomycota</taxon>
        <taxon>Pucciniomycotina</taxon>
        <taxon>Pucciniomycetes</taxon>
        <taxon>Pucciniales</taxon>
        <taxon>Sphaerophragmiaceae</taxon>
        <taxon>Austropuccinia</taxon>
    </lineage>
</organism>
<feature type="transmembrane region" description="Helical" evidence="7">
    <location>
        <begin position="67"/>
        <end position="89"/>
    </location>
</feature>
<evidence type="ECO:0000256" key="2">
    <source>
        <dbReference type="ARBA" id="ARBA00006325"/>
    </source>
</evidence>
<evidence type="ECO:0000256" key="5">
    <source>
        <dbReference type="ARBA" id="ARBA00023136"/>
    </source>
</evidence>
<evidence type="ECO:0000256" key="3">
    <source>
        <dbReference type="ARBA" id="ARBA00022692"/>
    </source>
</evidence>